<reference evidence="2" key="1">
    <citation type="submission" date="2015-12" db="EMBL/GenBank/DDBJ databases">
        <authorList>
            <person name="Lauer A."/>
            <person name="Humrighouse B."/>
            <person name="Loparev V."/>
            <person name="Shewmaker P.L."/>
            <person name="Whitney A.M."/>
            <person name="McLaughlin R.W."/>
        </authorList>
    </citation>
    <scope>NUCLEOTIDE SEQUENCE [LARGE SCALE GENOMIC DNA]</scope>
    <source>
        <strain evidence="2">LMG 26678</strain>
    </source>
</reference>
<protein>
    <submittedName>
        <fullName evidence="1">Uncharacterized protein</fullName>
    </submittedName>
</protein>
<dbReference type="Gene3D" id="2.160.10.10">
    <property type="entry name" value="Hexapeptide repeat proteins"/>
    <property type="match status" value="1"/>
</dbReference>
<dbReference type="KEGG" id="erx:ATZ35_11380"/>
<dbReference type="STRING" id="118060.ATZ35_11380"/>
<organism evidence="1 2">
    <name type="scientific">Enterococcus rotai</name>
    <dbReference type="NCBI Taxonomy" id="118060"/>
    <lineage>
        <taxon>Bacteria</taxon>
        <taxon>Bacillati</taxon>
        <taxon>Bacillota</taxon>
        <taxon>Bacilli</taxon>
        <taxon>Lactobacillales</taxon>
        <taxon>Enterococcaceae</taxon>
        <taxon>Enterococcus</taxon>
    </lineage>
</organism>
<dbReference type="AlphaFoldDB" id="A0A0U2NRV1"/>
<keyword evidence="2" id="KW-1185">Reference proteome</keyword>
<evidence type="ECO:0000313" key="2">
    <source>
        <dbReference type="Proteomes" id="UP000067523"/>
    </source>
</evidence>
<proteinExistence type="predicted"/>
<sequence length="214" mass="23728">MEKKYQLTKESIEIDGHKLYRIQAVREFSVVEKGEYGGFIESEKNLNQYDDSWVSKDAKVYEQAYVKDYGEVNQEAVVKGNGIIEKFGKVFNNAVVDEFACVTGNAQIIQNASIAGHAVITDAVVISGDAQIFGDVKITGVMHIGGTAVISSLDDYFSISSMDESILIIAKGRGQEIWAYRTGLSTVTFTEYKKQVSSLEFELVLKILSLKGWI</sequence>
<dbReference type="InterPro" id="IPR011004">
    <property type="entry name" value="Trimer_LpxA-like_sf"/>
</dbReference>
<evidence type="ECO:0000313" key="1">
    <source>
        <dbReference type="EMBL" id="ALS37730.1"/>
    </source>
</evidence>
<accession>A0A0U2NRV1</accession>
<dbReference type="SUPFAM" id="SSF51161">
    <property type="entry name" value="Trimeric LpxA-like enzymes"/>
    <property type="match status" value="1"/>
</dbReference>
<dbReference type="RefSeq" id="WP_208927355.1">
    <property type="nucleotide sequence ID" value="NZ_CP013655.1"/>
</dbReference>
<name>A0A0U2NRV1_9ENTE</name>
<gene>
    <name evidence="1" type="ORF">ATZ35_11380</name>
</gene>
<dbReference type="Proteomes" id="UP000067523">
    <property type="component" value="Chromosome"/>
</dbReference>
<dbReference type="EMBL" id="CP013655">
    <property type="protein sequence ID" value="ALS37730.1"/>
    <property type="molecule type" value="Genomic_DNA"/>
</dbReference>